<evidence type="ECO:0000256" key="3">
    <source>
        <dbReference type="ARBA" id="ARBA00023163"/>
    </source>
</evidence>
<dbReference type="PANTHER" id="PTHR43537">
    <property type="entry name" value="TRANSCRIPTIONAL REGULATOR, GNTR FAMILY"/>
    <property type="match status" value="1"/>
</dbReference>
<reference evidence="5 6" key="1">
    <citation type="submission" date="2023-05" db="EMBL/GenBank/DDBJ databases">
        <title>Rombocin, a short stable natural nisin variant, displays selective antimicrobial activity against Listeria monocytogenes and employs dual mode of action to kill target bacterial strains.</title>
        <authorList>
            <person name="Wambui J."/>
            <person name="Stephan R."/>
            <person name="Kuipers O.P."/>
        </authorList>
    </citation>
    <scope>NUCLEOTIDE SEQUENCE [LARGE SCALE GENOMIC DNA]</scope>
    <source>
        <strain evidence="5 6">RC002</strain>
    </source>
</reference>
<dbReference type="InterPro" id="IPR036390">
    <property type="entry name" value="WH_DNA-bd_sf"/>
</dbReference>
<comment type="caution">
    <text evidence="5">The sequence shown here is derived from an EMBL/GenBank/DDBJ whole genome shotgun (WGS) entry which is preliminary data.</text>
</comment>
<sequence>MFNSISSKKVYEQVIEQIQQRILNGELKKGDKLPSERELSEQMDVSRTSIREGIRVLETMGVIDSKQGEGNFICSNIDKSLIEPLSMIFKLNDGTWKDILELREVFELQIVKLAALRATEKDCMELKSIIDEMRKETEIPYNKKIVVLLDQKFHNKLVSISKNYLIESFFLMSSKLFENFIEDARDKIISKYWSKEILFEKHNAIYEAIRDKNPDLAYEKMKEHMEIIGKSYMEATLFEDC</sequence>
<dbReference type="EMBL" id="JASKYM010000002">
    <property type="protein sequence ID" value="MDK2563141.1"/>
    <property type="molecule type" value="Genomic_DNA"/>
</dbReference>
<dbReference type="RefSeq" id="WP_284132103.1">
    <property type="nucleotide sequence ID" value="NZ_JASKYM010000002.1"/>
</dbReference>
<organism evidence="5 6">
    <name type="scientific">Romboutsia sedimentorum</name>
    <dbReference type="NCBI Taxonomy" id="1368474"/>
    <lineage>
        <taxon>Bacteria</taxon>
        <taxon>Bacillati</taxon>
        <taxon>Bacillota</taxon>
        <taxon>Clostridia</taxon>
        <taxon>Peptostreptococcales</taxon>
        <taxon>Peptostreptococcaceae</taxon>
        <taxon>Romboutsia</taxon>
    </lineage>
</organism>
<dbReference type="Proteomes" id="UP001301012">
    <property type="component" value="Unassembled WGS sequence"/>
</dbReference>
<evidence type="ECO:0000313" key="6">
    <source>
        <dbReference type="Proteomes" id="UP001301012"/>
    </source>
</evidence>
<evidence type="ECO:0000313" key="5">
    <source>
        <dbReference type="EMBL" id="MDK2563141.1"/>
    </source>
</evidence>
<keyword evidence="6" id="KW-1185">Reference proteome</keyword>
<dbReference type="SMART" id="SM00895">
    <property type="entry name" value="FCD"/>
    <property type="match status" value="1"/>
</dbReference>
<dbReference type="Pfam" id="PF07729">
    <property type="entry name" value="FCD"/>
    <property type="match status" value="1"/>
</dbReference>
<dbReference type="SMART" id="SM00345">
    <property type="entry name" value="HTH_GNTR"/>
    <property type="match status" value="1"/>
</dbReference>
<dbReference type="PRINTS" id="PR00035">
    <property type="entry name" value="HTHGNTR"/>
</dbReference>
<gene>
    <name evidence="5" type="ORF">QOZ84_06245</name>
</gene>
<dbReference type="Gene3D" id="1.10.10.10">
    <property type="entry name" value="Winged helix-like DNA-binding domain superfamily/Winged helix DNA-binding domain"/>
    <property type="match status" value="1"/>
</dbReference>
<dbReference type="SUPFAM" id="SSF48008">
    <property type="entry name" value="GntR ligand-binding domain-like"/>
    <property type="match status" value="1"/>
</dbReference>
<keyword evidence="2" id="KW-0238">DNA-binding</keyword>
<dbReference type="Gene3D" id="1.20.120.530">
    <property type="entry name" value="GntR ligand-binding domain-like"/>
    <property type="match status" value="1"/>
</dbReference>
<dbReference type="InterPro" id="IPR000524">
    <property type="entry name" value="Tscrpt_reg_HTH_GntR"/>
</dbReference>
<protein>
    <submittedName>
        <fullName evidence="5">FadR/GntR family transcriptional regulator</fullName>
    </submittedName>
</protein>
<dbReference type="SUPFAM" id="SSF46785">
    <property type="entry name" value="Winged helix' DNA-binding domain"/>
    <property type="match status" value="1"/>
</dbReference>
<keyword evidence="3" id="KW-0804">Transcription</keyword>
<dbReference type="PANTHER" id="PTHR43537:SF43">
    <property type="entry name" value="GNTR-FAMILY TRANSCRIPTIONAL REGULATOR"/>
    <property type="match status" value="1"/>
</dbReference>
<dbReference type="CDD" id="cd07377">
    <property type="entry name" value="WHTH_GntR"/>
    <property type="match status" value="1"/>
</dbReference>
<dbReference type="InterPro" id="IPR036388">
    <property type="entry name" value="WH-like_DNA-bd_sf"/>
</dbReference>
<dbReference type="PROSITE" id="PS50949">
    <property type="entry name" value="HTH_GNTR"/>
    <property type="match status" value="1"/>
</dbReference>
<evidence type="ECO:0000259" key="4">
    <source>
        <dbReference type="PROSITE" id="PS50949"/>
    </source>
</evidence>
<keyword evidence="1" id="KW-0805">Transcription regulation</keyword>
<dbReference type="InterPro" id="IPR011711">
    <property type="entry name" value="GntR_C"/>
</dbReference>
<proteinExistence type="predicted"/>
<evidence type="ECO:0000256" key="2">
    <source>
        <dbReference type="ARBA" id="ARBA00023125"/>
    </source>
</evidence>
<name>A0ABT7E8B1_9FIRM</name>
<evidence type="ECO:0000256" key="1">
    <source>
        <dbReference type="ARBA" id="ARBA00023015"/>
    </source>
</evidence>
<dbReference type="Pfam" id="PF00392">
    <property type="entry name" value="GntR"/>
    <property type="match status" value="1"/>
</dbReference>
<dbReference type="InterPro" id="IPR008920">
    <property type="entry name" value="TF_FadR/GntR_C"/>
</dbReference>
<feature type="domain" description="HTH gntR-type" evidence="4">
    <location>
        <begin position="8"/>
        <end position="76"/>
    </location>
</feature>
<accession>A0ABT7E8B1</accession>